<dbReference type="PANTHER" id="PTHR31973:SF197">
    <property type="entry name" value="SWIM-TYPE DOMAIN-CONTAINING PROTEIN"/>
    <property type="match status" value="1"/>
</dbReference>
<evidence type="ECO:0000313" key="3">
    <source>
        <dbReference type="Proteomes" id="UP001153076"/>
    </source>
</evidence>
<comment type="caution">
    <text evidence="2">The sequence shown here is derived from an EMBL/GenBank/DDBJ whole genome shotgun (WGS) entry which is preliminary data.</text>
</comment>
<reference evidence="2" key="1">
    <citation type="submission" date="2022-04" db="EMBL/GenBank/DDBJ databases">
        <title>Carnegiea gigantea Genome sequencing and assembly v2.</title>
        <authorList>
            <person name="Copetti D."/>
            <person name="Sanderson M.J."/>
            <person name="Burquez A."/>
            <person name="Wojciechowski M.F."/>
        </authorList>
    </citation>
    <scope>NUCLEOTIDE SEQUENCE</scope>
    <source>
        <strain evidence="2">SGP5-SGP5p</strain>
        <tissue evidence="2">Aerial part</tissue>
    </source>
</reference>
<evidence type="ECO:0000313" key="2">
    <source>
        <dbReference type="EMBL" id="KAJ8432123.1"/>
    </source>
</evidence>
<evidence type="ECO:0000256" key="1">
    <source>
        <dbReference type="SAM" id="MobiDB-lite"/>
    </source>
</evidence>
<keyword evidence="3" id="KW-1185">Reference proteome</keyword>
<dbReference type="Proteomes" id="UP001153076">
    <property type="component" value="Unassembled WGS sequence"/>
</dbReference>
<protein>
    <submittedName>
        <fullName evidence="2">Uncharacterized protein</fullName>
    </submittedName>
</protein>
<feature type="compositionally biased region" description="Basic and acidic residues" evidence="1">
    <location>
        <begin position="119"/>
        <end position="138"/>
    </location>
</feature>
<sequence length="163" mass="18426">MSMYLNGIGNPRPKSPIPWDKLIEGESLNEESGDSEYVPETEIASQYLLGFKENPTWPVKELVNAVKKKHGVVINKWTAYKAKQAAYGMLHGSMFDHYSKLGKYIEELNRVYSWQSTSTEKETSRPRKQPELLSEPREQGAAATRGRGGIRGRRGKGRTARGR</sequence>
<gene>
    <name evidence="2" type="ORF">Cgig2_011971</name>
</gene>
<proteinExistence type="predicted"/>
<dbReference type="PANTHER" id="PTHR31973">
    <property type="entry name" value="POLYPROTEIN, PUTATIVE-RELATED"/>
    <property type="match status" value="1"/>
</dbReference>
<organism evidence="2 3">
    <name type="scientific">Carnegiea gigantea</name>
    <dbReference type="NCBI Taxonomy" id="171969"/>
    <lineage>
        <taxon>Eukaryota</taxon>
        <taxon>Viridiplantae</taxon>
        <taxon>Streptophyta</taxon>
        <taxon>Embryophyta</taxon>
        <taxon>Tracheophyta</taxon>
        <taxon>Spermatophyta</taxon>
        <taxon>Magnoliopsida</taxon>
        <taxon>eudicotyledons</taxon>
        <taxon>Gunneridae</taxon>
        <taxon>Pentapetalae</taxon>
        <taxon>Caryophyllales</taxon>
        <taxon>Cactineae</taxon>
        <taxon>Cactaceae</taxon>
        <taxon>Cactoideae</taxon>
        <taxon>Echinocereeae</taxon>
        <taxon>Carnegiea</taxon>
    </lineage>
</organism>
<dbReference type="EMBL" id="JAKOGI010000633">
    <property type="protein sequence ID" value="KAJ8432123.1"/>
    <property type="molecule type" value="Genomic_DNA"/>
</dbReference>
<name>A0A9Q1JWD1_9CARY</name>
<accession>A0A9Q1JWD1</accession>
<feature type="compositionally biased region" description="Basic residues" evidence="1">
    <location>
        <begin position="148"/>
        <end position="163"/>
    </location>
</feature>
<feature type="region of interest" description="Disordered" evidence="1">
    <location>
        <begin position="115"/>
        <end position="163"/>
    </location>
</feature>
<dbReference type="AlphaFoldDB" id="A0A9Q1JWD1"/>